<name>A0AAW4FUX4_9HYPH</name>
<reference evidence="1 2" key="1">
    <citation type="submission" date="2020-01" db="EMBL/GenBank/DDBJ databases">
        <title>Draft genome assembly of Ensifer adhaerens T173.</title>
        <authorList>
            <person name="Craig J.E."/>
            <person name="Stinchcombe J.R."/>
        </authorList>
    </citation>
    <scope>NUCLEOTIDE SEQUENCE [LARGE SCALE GENOMIC DNA]</scope>
    <source>
        <strain evidence="1 2">T173</strain>
    </source>
</reference>
<gene>
    <name evidence="1" type="ORF">GFB56_31240</name>
</gene>
<organism evidence="1 2">
    <name type="scientific">Ensifer canadensis</name>
    <dbReference type="NCBI Taxonomy" id="555315"/>
    <lineage>
        <taxon>Bacteria</taxon>
        <taxon>Pseudomonadati</taxon>
        <taxon>Pseudomonadota</taxon>
        <taxon>Alphaproteobacteria</taxon>
        <taxon>Hyphomicrobiales</taxon>
        <taxon>Rhizobiaceae</taxon>
        <taxon>Sinorhizobium/Ensifer group</taxon>
        <taxon>Ensifer</taxon>
    </lineage>
</organism>
<dbReference type="AlphaFoldDB" id="A0AAW4FUX4"/>
<comment type="caution">
    <text evidence="1">The sequence shown here is derived from an EMBL/GenBank/DDBJ whole genome shotgun (WGS) entry which is preliminary data.</text>
</comment>
<keyword evidence="2" id="KW-1185">Reference proteome</keyword>
<dbReference type="EMBL" id="WXFA01000040">
    <property type="protein sequence ID" value="MBM3095202.1"/>
    <property type="molecule type" value="Genomic_DNA"/>
</dbReference>
<sequence length="66" mass="6826">MNDDRQIPAQYGLNERGEAAEAASAIVTVIAKAAACPFDGVSAPCGQPCGGCIRRGRFPDRLTGGF</sequence>
<dbReference type="RefSeq" id="WP_057207860.1">
    <property type="nucleotide sequence ID" value="NZ_CP083373.1"/>
</dbReference>
<proteinExistence type="predicted"/>
<accession>A0AAW4FUX4</accession>
<dbReference type="Proteomes" id="UP000744980">
    <property type="component" value="Unassembled WGS sequence"/>
</dbReference>
<evidence type="ECO:0000313" key="1">
    <source>
        <dbReference type="EMBL" id="MBM3095202.1"/>
    </source>
</evidence>
<evidence type="ECO:0000313" key="2">
    <source>
        <dbReference type="Proteomes" id="UP000744980"/>
    </source>
</evidence>
<protein>
    <submittedName>
        <fullName evidence="1">Uncharacterized protein</fullName>
    </submittedName>
</protein>